<dbReference type="InterPro" id="IPR051092">
    <property type="entry name" value="FYVE_RhoGEF_PH"/>
</dbReference>
<evidence type="ECO:0000259" key="3">
    <source>
        <dbReference type="PROSITE" id="PS50010"/>
    </source>
</evidence>
<dbReference type="InterPro" id="IPR001849">
    <property type="entry name" value="PH_domain"/>
</dbReference>
<organism evidence="4 5">
    <name type="scientific">Halocaridina rubra</name>
    <name type="common">Hawaiian red shrimp</name>
    <dbReference type="NCBI Taxonomy" id="373956"/>
    <lineage>
        <taxon>Eukaryota</taxon>
        <taxon>Metazoa</taxon>
        <taxon>Ecdysozoa</taxon>
        <taxon>Arthropoda</taxon>
        <taxon>Crustacea</taxon>
        <taxon>Multicrustacea</taxon>
        <taxon>Malacostraca</taxon>
        <taxon>Eumalacostraca</taxon>
        <taxon>Eucarida</taxon>
        <taxon>Decapoda</taxon>
        <taxon>Pleocyemata</taxon>
        <taxon>Caridea</taxon>
        <taxon>Atyoidea</taxon>
        <taxon>Atyidae</taxon>
        <taxon>Halocaridina</taxon>
    </lineage>
</organism>
<evidence type="ECO:0000313" key="5">
    <source>
        <dbReference type="Proteomes" id="UP001381693"/>
    </source>
</evidence>
<feature type="region of interest" description="Disordered" evidence="1">
    <location>
        <begin position="365"/>
        <end position="401"/>
    </location>
</feature>
<dbReference type="InterPro" id="IPR000219">
    <property type="entry name" value="DH_dom"/>
</dbReference>
<dbReference type="GO" id="GO:0035556">
    <property type="term" value="P:intracellular signal transduction"/>
    <property type="evidence" value="ECO:0007669"/>
    <property type="project" value="InterPro"/>
</dbReference>
<dbReference type="InterPro" id="IPR001331">
    <property type="entry name" value="GDS_CDC24_CS"/>
</dbReference>
<dbReference type="InterPro" id="IPR035899">
    <property type="entry name" value="DBL_dom_sf"/>
</dbReference>
<evidence type="ECO:0000313" key="4">
    <source>
        <dbReference type="EMBL" id="KAK7078752.1"/>
    </source>
</evidence>
<protein>
    <submittedName>
        <fullName evidence="4">Rho guanyl-nucleotide exchange factor activity protein</fullName>
    </submittedName>
</protein>
<dbReference type="SUPFAM" id="SSF50729">
    <property type="entry name" value="PH domain-like"/>
    <property type="match status" value="1"/>
</dbReference>
<dbReference type="SUPFAM" id="SSF48065">
    <property type="entry name" value="DBL homology domain (DH-domain)"/>
    <property type="match status" value="1"/>
</dbReference>
<dbReference type="Proteomes" id="UP001381693">
    <property type="component" value="Unassembled WGS sequence"/>
</dbReference>
<proteinExistence type="predicted"/>
<dbReference type="Gene3D" id="2.30.29.30">
    <property type="entry name" value="Pleckstrin-homology domain (PH domain)/Phosphotyrosine-binding domain (PTB)"/>
    <property type="match status" value="1"/>
</dbReference>
<dbReference type="SMART" id="SM00233">
    <property type="entry name" value="PH"/>
    <property type="match status" value="1"/>
</dbReference>
<dbReference type="SMART" id="SM00325">
    <property type="entry name" value="RhoGEF"/>
    <property type="match status" value="1"/>
</dbReference>
<feature type="compositionally biased region" description="Low complexity" evidence="1">
    <location>
        <begin position="373"/>
        <end position="387"/>
    </location>
</feature>
<feature type="domain" description="DH" evidence="3">
    <location>
        <begin position="5"/>
        <end position="181"/>
    </location>
</feature>
<dbReference type="PROSITE" id="PS00741">
    <property type="entry name" value="DH_1"/>
    <property type="match status" value="1"/>
</dbReference>
<dbReference type="PROSITE" id="PS50003">
    <property type="entry name" value="PH_DOMAIN"/>
    <property type="match status" value="1"/>
</dbReference>
<accession>A0AAN8X8X6</accession>
<dbReference type="PANTHER" id="PTHR12673:SF159">
    <property type="entry name" value="LD03170P"/>
    <property type="match status" value="1"/>
</dbReference>
<gene>
    <name evidence="4" type="primary">RhoGEF4</name>
    <name evidence="4" type="ORF">SK128_004286</name>
</gene>
<dbReference type="CDD" id="cd00160">
    <property type="entry name" value="RhoGEF"/>
    <property type="match status" value="1"/>
</dbReference>
<evidence type="ECO:0000256" key="1">
    <source>
        <dbReference type="SAM" id="MobiDB-lite"/>
    </source>
</evidence>
<feature type="region of interest" description="Disordered" evidence="1">
    <location>
        <begin position="415"/>
        <end position="444"/>
    </location>
</feature>
<sequence>MSTTVRKKIIEEMVSSEEAYLKQLNTLDKYFIKPSLEKELFPQSIHTMVFGQLLPIREMSLELYRSLCGESSDIGTAFLQLAPFLKVYSSYAKNYQQAINLLVDHERKADKFKAWLAVQESRPEVQTKLPSLLITPIQRVPRYRLLLGQLLKHTSDDHPDYCNISSANQAVDEVASHIEDSIKKAECVQRMLKIQEALKSGQPNIIAPGRLLIREGILQKVSRTGKNSQPRLFFLFTDILMYTKLASSNLNNTANASFSEISDVYKSRSLECCCLLPVRHCSVTSVFSSEGGLFRLKCKTEDMLLFSSDHGTSTEWVKDINEAIRKANEKRKTLRKDSSSRRPMRKVAIKKMTIKENKELLALKVTKPADGIESPSSRTDSTQSSSDSSEEMMSDKKPWSPCAILSQIRQVHECLTPPRMWHSRKRPKLPDIDDDDIKKKVKMS</sequence>
<dbReference type="InterPro" id="IPR011993">
    <property type="entry name" value="PH-like_dom_sf"/>
</dbReference>
<dbReference type="EMBL" id="JAXCGZ010007678">
    <property type="protein sequence ID" value="KAK7078752.1"/>
    <property type="molecule type" value="Genomic_DNA"/>
</dbReference>
<evidence type="ECO:0000259" key="2">
    <source>
        <dbReference type="PROSITE" id="PS50003"/>
    </source>
</evidence>
<name>A0AAN8X8X6_HALRR</name>
<reference evidence="4 5" key="1">
    <citation type="submission" date="2023-11" db="EMBL/GenBank/DDBJ databases">
        <title>Halocaridina rubra genome assembly.</title>
        <authorList>
            <person name="Smith C."/>
        </authorList>
    </citation>
    <scope>NUCLEOTIDE SEQUENCE [LARGE SCALE GENOMIC DNA]</scope>
    <source>
        <strain evidence="4">EP-1</strain>
        <tissue evidence="4">Whole</tissue>
    </source>
</reference>
<dbReference type="GO" id="GO:0005737">
    <property type="term" value="C:cytoplasm"/>
    <property type="evidence" value="ECO:0007669"/>
    <property type="project" value="TreeGrafter"/>
</dbReference>
<dbReference type="Gene3D" id="1.20.900.10">
    <property type="entry name" value="Dbl homology (DH) domain"/>
    <property type="match status" value="1"/>
</dbReference>
<dbReference type="PANTHER" id="PTHR12673">
    <property type="entry name" value="FACIOGENITAL DYSPLASIA PROTEIN"/>
    <property type="match status" value="1"/>
</dbReference>
<dbReference type="GO" id="GO:0005085">
    <property type="term" value="F:guanyl-nucleotide exchange factor activity"/>
    <property type="evidence" value="ECO:0007669"/>
    <property type="project" value="InterPro"/>
</dbReference>
<dbReference type="Pfam" id="PF00621">
    <property type="entry name" value="RhoGEF"/>
    <property type="match status" value="1"/>
</dbReference>
<keyword evidence="5" id="KW-1185">Reference proteome</keyword>
<dbReference type="AlphaFoldDB" id="A0AAN8X8X6"/>
<dbReference type="Pfam" id="PF00169">
    <property type="entry name" value="PH"/>
    <property type="match status" value="1"/>
</dbReference>
<feature type="domain" description="PH" evidence="2">
    <location>
        <begin position="211"/>
        <end position="325"/>
    </location>
</feature>
<dbReference type="PROSITE" id="PS50010">
    <property type="entry name" value="DH_2"/>
    <property type="match status" value="1"/>
</dbReference>
<comment type="caution">
    <text evidence="4">The sequence shown here is derived from an EMBL/GenBank/DDBJ whole genome shotgun (WGS) entry which is preliminary data.</text>
</comment>